<dbReference type="PANTHER" id="PTHR33254">
    <property type="entry name" value="4-HYDROXY-4-METHYL-2-OXOGLUTARATE ALDOLASE 3-RELATED"/>
    <property type="match status" value="1"/>
</dbReference>
<evidence type="ECO:0000256" key="9">
    <source>
        <dbReference type="ARBA" id="ARBA00029596"/>
    </source>
</evidence>
<dbReference type="CDD" id="cd16841">
    <property type="entry name" value="RraA_family"/>
    <property type="match status" value="1"/>
</dbReference>
<organism evidence="13 14">
    <name type="scientific">Sporosarcina contaminans</name>
    <dbReference type="NCBI Taxonomy" id="633403"/>
    <lineage>
        <taxon>Bacteria</taxon>
        <taxon>Bacillati</taxon>
        <taxon>Bacillota</taxon>
        <taxon>Bacilli</taxon>
        <taxon>Bacillales</taxon>
        <taxon>Caryophanaceae</taxon>
        <taxon>Sporosarcina</taxon>
    </lineage>
</organism>
<comment type="catalytic activity">
    <reaction evidence="1">
        <text>4-hydroxy-4-methyl-2-oxoglutarate = 2 pyruvate</text>
        <dbReference type="Rhea" id="RHEA:22748"/>
        <dbReference type="ChEBI" id="CHEBI:15361"/>
        <dbReference type="ChEBI" id="CHEBI:58276"/>
        <dbReference type="EC" id="4.1.3.17"/>
    </reaction>
</comment>
<evidence type="ECO:0000256" key="8">
    <source>
        <dbReference type="ARBA" id="ARBA00025046"/>
    </source>
</evidence>
<name>A0ABW3TUS3_9BACL</name>
<evidence type="ECO:0000256" key="10">
    <source>
        <dbReference type="ARBA" id="ARBA00030169"/>
    </source>
</evidence>
<gene>
    <name evidence="13" type="ORF">ACFQ38_05325</name>
</gene>
<protein>
    <recommendedName>
        <fullName evidence="7">Putative 4-hydroxy-4-methyl-2-oxoglutarate aldolase</fullName>
        <ecNumber evidence="6">4.1.1.112</ecNumber>
        <ecNumber evidence="5">4.1.3.17</ecNumber>
    </recommendedName>
    <alternativeName>
        <fullName evidence="11">Oxaloacetate decarboxylase</fullName>
    </alternativeName>
    <alternativeName>
        <fullName evidence="9">Regulator of ribonuclease activity homolog</fullName>
    </alternativeName>
    <alternativeName>
        <fullName evidence="10">RraA-like protein</fullName>
    </alternativeName>
</protein>
<evidence type="ECO:0000313" key="14">
    <source>
        <dbReference type="Proteomes" id="UP001597231"/>
    </source>
</evidence>
<evidence type="ECO:0000256" key="2">
    <source>
        <dbReference type="ARBA" id="ARBA00001968"/>
    </source>
</evidence>
<reference evidence="14" key="1">
    <citation type="journal article" date="2019" name="Int. J. Syst. Evol. Microbiol.">
        <title>The Global Catalogue of Microorganisms (GCM) 10K type strain sequencing project: providing services to taxonomists for standard genome sequencing and annotation.</title>
        <authorList>
            <consortium name="The Broad Institute Genomics Platform"/>
            <consortium name="The Broad Institute Genome Sequencing Center for Infectious Disease"/>
            <person name="Wu L."/>
            <person name="Ma J."/>
        </authorList>
    </citation>
    <scope>NUCLEOTIDE SEQUENCE [LARGE SCALE GENOMIC DNA]</scope>
    <source>
        <strain evidence="14">CCUG 53915</strain>
    </source>
</reference>
<evidence type="ECO:0000256" key="12">
    <source>
        <dbReference type="ARBA" id="ARBA00047973"/>
    </source>
</evidence>
<keyword evidence="14" id="KW-1185">Reference proteome</keyword>
<dbReference type="EC" id="4.1.1.112" evidence="6"/>
<comment type="function">
    <text evidence="8">Catalyzes the aldol cleavage of 4-hydroxy-4-methyl-2-oxoglutarate (HMG) into 2 molecules of pyruvate. Also contains a secondary oxaloacetate (OAA) decarboxylase activity due to the common pyruvate enolate transition state formed following C-C bond cleavage in the retro-aldol and decarboxylation reactions.</text>
</comment>
<dbReference type="SUPFAM" id="SSF89562">
    <property type="entry name" value="RraA-like"/>
    <property type="match status" value="1"/>
</dbReference>
<dbReference type="EC" id="4.1.3.17" evidence="5"/>
<accession>A0ABW3TUS3</accession>
<dbReference type="InterPro" id="IPR005493">
    <property type="entry name" value="RraA/RraA-like"/>
</dbReference>
<evidence type="ECO:0000256" key="5">
    <source>
        <dbReference type="ARBA" id="ARBA00012213"/>
    </source>
</evidence>
<dbReference type="RefSeq" id="WP_381479969.1">
    <property type="nucleotide sequence ID" value="NZ_JBHTLT010000026.1"/>
</dbReference>
<dbReference type="PANTHER" id="PTHR33254:SF4">
    <property type="entry name" value="4-HYDROXY-4-METHYL-2-OXOGLUTARATE ALDOLASE 3-RELATED"/>
    <property type="match status" value="1"/>
</dbReference>
<comment type="caution">
    <text evidence="13">The sequence shown here is derived from an EMBL/GenBank/DDBJ whole genome shotgun (WGS) entry which is preliminary data.</text>
</comment>
<evidence type="ECO:0000256" key="3">
    <source>
        <dbReference type="ARBA" id="ARBA00008621"/>
    </source>
</evidence>
<dbReference type="Gene3D" id="3.50.30.40">
    <property type="entry name" value="Ribonuclease E inhibitor RraA/RraA-like"/>
    <property type="match status" value="1"/>
</dbReference>
<evidence type="ECO:0000256" key="11">
    <source>
        <dbReference type="ARBA" id="ARBA00032305"/>
    </source>
</evidence>
<comment type="catalytic activity">
    <reaction evidence="12">
        <text>oxaloacetate + H(+) = pyruvate + CO2</text>
        <dbReference type="Rhea" id="RHEA:15641"/>
        <dbReference type="ChEBI" id="CHEBI:15361"/>
        <dbReference type="ChEBI" id="CHEBI:15378"/>
        <dbReference type="ChEBI" id="CHEBI:16452"/>
        <dbReference type="ChEBI" id="CHEBI:16526"/>
        <dbReference type="EC" id="4.1.1.112"/>
    </reaction>
</comment>
<dbReference type="InterPro" id="IPR036704">
    <property type="entry name" value="RraA/RraA-like_sf"/>
</dbReference>
<evidence type="ECO:0000256" key="4">
    <source>
        <dbReference type="ARBA" id="ARBA00011233"/>
    </source>
</evidence>
<evidence type="ECO:0000256" key="7">
    <source>
        <dbReference type="ARBA" id="ARBA00016549"/>
    </source>
</evidence>
<comment type="subunit">
    <text evidence="4">Homotrimer.</text>
</comment>
<dbReference type="EMBL" id="JBHTLT010000026">
    <property type="protein sequence ID" value="MFD1204531.1"/>
    <property type="molecule type" value="Genomic_DNA"/>
</dbReference>
<dbReference type="Pfam" id="PF03737">
    <property type="entry name" value="RraA-like"/>
    <property type="match status" value="1"/>
</dbReference>
<evidence type="ECO:0000256" key="6">
    <source>
        <dbReference type="ARBA" id="ARBA00012947"/>
    </source>
</evidence>
<comment type="cofactor">
    <cofactor evidence="2">
        <name>a divalent metal cation</name>
        <dbReference type="ChEBI" id="CHEBI:60240"/>
    </cofactor>
</comment>
<evidence type="ECO:0000256" key="1">
    <source>
        <dbReference type="ARBA" id="ARBA00001342"/>
    </source>
</evidence>
<sequence>MPNVKQSEIQLLDPLIIERAKMLSTTLLSDAMGCSGAMDYGILPLTTNDTIAGTALTVKMRAGDNLFLHQAIQLGSKGYVIVADGQGHHANAYLGELMAESAKVNGLEGIVIDGLVRDKEALMELRFPIYARGFIPNGPFKDGPGEFNIPISCGGVSVTPGDLIVADADGVVVVPKMQIEQVLKKAEEKLSYEDKRKVEIQSGNTEPHWLKDKMKKFGF</sequence>
<evidence type="ECO:0000313" key="13">
    <source>
        <dbReference type="EMBL" id="MFD1204531.1"/>
    </source>
</evidence>
<proteinExistence type="inferred from homology"/>
<dbReference type="Proteomes" id="UP001597231">
    <property type="component" value="Unassembled WGS sequence"/>
</dbReference>
<comment type="similarity">
    <text evidence="3">Belongs to the class II aldolase/RraA-like family.</text>
</comment>